<gene>
    <name evidence="1" type="ORF">A2196_01410</name>
</gene>
<evidence type="ECO:0000313" key="1">
    <source>
        <dbReference type="EMBL" id="OGE02471.1"/>
    </source>
</evidence>
<name>A0A1F5HE95_9BACT</name>
<reference evidence="1 2" key="1">
    <citation type="journal article" date="2016" name="Nat. Commun.">
        <title>Thousands of microbial genomes shed light on interconnected biogeochemical processes in an aquifer system.</title>
        <authorList>
            <person name="Anantharaman K."/>
            <person name="Brown C.T."/>
            <person name="Hug L.A."/>
            <person name="Sharon I."/>
            <person name="Castelle C.J."/>
            <person name="Probst A.J."/>
            <person name="Thomas B.C."/>
            <person name="Singh A."/>
            <person name="Wilkins M.J."/>
            <person name="Karaoz U."/>
            <person name="Brodie E.L."/>
            <person name="Williams K.H."/>
            <person name="Hubbard S.S."/>
            <person name="Banfield J.F."/>
        </authorList>
    </citation>
    <scope>NUCLEOTIDE SEQUENCE [LARGE SCALE GENOMIC DNA]</scope>
</reference>
<dbReference type="Proteomes" id="UP000176751">
    <property type="component" value="Unassembled WGS sequence"/>
</dbReference>
<sequence>MIERTSTQRLAEIQLNNSFWADFPNALNAIRNLPGWETASIFAEIGRDQGVIEALRKAREFLKRRTGGDTLDAYIPSLEGYFFEEHVFRLTERRLVMMGIDGVLLSPDQTIGIYRIGHPNYTVNDSHHSLRKTLTADLPGNIRIPDGIVFETSQGKSEIRALCEYSLGRLNDRKRYQRNRFRSEQAIDDILVGGFLQEQIGEYLAGLNLGLSKNLTRSGEFLFIYNDNEIAEGFIFKESDMTCRIHVPFTREAFKGVISTLVEDIQNSLRQDPETPRLRSGRASSG</sequence>
<dbReference type="AlphaFoldDB" id="A0A1F5HE95"/>
<organism evidence="1 2">
    <name type="scientific">Candidatus Curtissbacteria bacterium RIFOXYA1_FULL_41_14</name>
    <dbReference type="NCBI Taxonomy" id="1797737"/>
    <lineage>
        <taxon>Bacteria</taxon>
        <taxon>Candidatus Curtissiibacteriota</taxon>
    </lineage>
</organism>
<proteinExistence type="predicted"/>
<evidence type="ECO:0000313" key="2">
    <source>
        <dbReference type="Proteomes" id="UP000176751"/>
    </source>
</evidence>
<comment type="caution">
    <text evidence="1">The sequence shown here is derived from an EMBL/GenBank/DDBJ whole genome shotgun (WGS) entry which is preliminary data.</text>
</comment>
<dbReference type="STRING" id="1797737.A2196_01410"/>
<accession>A0A1F5HE95</accession>
<protein>
    <submittedName>
        <fullName evidence="1">Uncharacterized protein</fullName>
    </submittedName>
</protein>
<dbReference type="EMBL" id="MFCA01000013">
    <property type="protein sequence ID" value="OGE02471.1"/>
    <property type="molecule type" value="Genomic_DNA"/>
</dbReference>